<proteinExistence type="predicted"/>
<dbReference type="EMBL" id="CM055096">
    <property type="protein sequence ID" value="KAJ7555090.1"/>
    <property type="molecule type" value="Genomic_DNA"/>
</dbReference>
<evidence type="ECO:0000313" key="2">
    <source>
        <dbReference type="Proteomes" id="UP001162992"/>
    </source>
</evidence>
<evidence type="ECO:0000313" key="1">
    <source>
        <dbReference type="EMBL" id="KAJ7555090.1"/>
    </source>
</evidence>
<organism evidence="1 2">
    <name type="scientific">Diphasiastrum complanatum</name>
    <name type="common">Issler's clubmoss</name>
    <name type="synonym">Lycopodium complanatum</name>
    <dbReference type="NCBI Taxonomy" id="34168"/>
    <lineage>
        <taxon>Eukaryota</taxon>
        <taxon>Viridiplantae</taxon>
        <taxon>Streptophyta</taxon>
        <taxon>Embryophyta</taxon>
        <taxon>Tracheophyta</taxon>
        <taxon>Lycopodiopsida</taxon>
        <taxon>Lycopodiales</taxon>
        <taxon>Lycopodiaceae</taxon>
        <taxon>Lycopodioideae</taxon>
        <taxon>Diphasiastrum</taxon>
    </lineage>
</organism>
<gene>
    <name evidence="1" type="ORF">O6H91_05G022100</name>
</gene>
<accession>A0ACC2DLD7</accession>
<keyword evidence="2" id="KW-1185">Reference proteome</keyword>
<protein>
    <submittedName>
        <fullName evidence="1">Uncharacterized protein</fullName>
    </submittedName>
</protein>
<dbReference type="Proteomes" id="UP001162992">
    <property type="component" value="Chromosome 5"/>
</dbReference>
<name>A0ACC2DLD7_DIPCM</name>
<sequence>MHVLRSAYKIRKGTLFHFVFWIVRTKEKLLEQRILKGIFSFHFCCLNQNFICWKDMAAVSHLTVGHSTSQLSLSRSFTKNRRETLCSLIPGARGFSSLPQRAFFSQKSGARKRTPEVHMVLDTEQVDTQNNNEYLSTLAREFEQRFTPPHVTDIFPIEPIPSTFCVNSSCPLPDRQLLDQAKNLGKIFVHDDDRVLLKVIKYASPTSAGAECIDPDCNFINQWVCRAGPRARIYFSPDEVKAAIVTCGGLCPGLNDVIRQIVLTLEIYGVKDIRGIQYGYRGFFDDTLADISLSRHLVQSIHLNGGSLLGVSRGGGNTSEIVDSLQKKGINMLFVLGGNGTHAGANAIHDECRKRGMKVVVVGVPKTIDNDIMLMDKTFGFDTAVEAAQSAINSAYIEARSAYHGIGIVKLMGRQSGFIAMHASLASGQIDVCLIPEVKFYMDGPSGVLQHLQHLLETKGSAVLCVAEGAGQELLDKVNATDASGNPLLSDIGVHLQQQVKKYFKDKSIPADVKYIDPTYMIRACRANSSDGILCAVLGQNAVHGAFAGFSGITVGICNNHYVYFPIPEVIAQPRNVDPSSRMWHRCLTSTGQPDFHTTD</sequence>
<reference evidence="2" key="1">
    <citation type="journal article" date="2024" name="Proc. Natl. Acad. Sci. U.S.A.">
        <title>Extraordinary preservation of gene collinearity over three hundred million years revealed in homosporous lycophytes.</title>
        <authorList>
            <person name="Li C."/>
            <person name="Wickell D."/>
            <person name="Kuo L.Y."/>
            <person name="Chen X."/>
            <person name="Nie B."/>
            <person name="Liao X."/>
            <person name="Peng D."/>
            <person name="Ji J."/>
            <person name="Jenkins J."/>
            <person name="Williams M."/>
            <person name="Shu S."/>
            <person name="Plott C."/>
            <person name="Barry K."/>
            <person name="Rajasekar S."/>
            <person name="Grimwood J."/>
            <person name="Han X."/>
            <person name="Sun S."/>
            <person name="Hou Z."/>
            <person name="He W."/>
            <person name="Dai G."/>
            <person name="Sun C."/>
            <person name="Schmutz J."/>
            <person name="Leebens-Mack J.H."/>
            <person name="Li F.W."/>
            <person name="Wang L."/>
        </authorList>
    </citation>
    <scope>NUCLEOTIDE SEQUENCE [LARGE SCALE GENOMIC DNA]</scope>
    <source>
        <strain evidence="2">cv. PW_Plant_1</strain>
    </source>
</reference>
<comment type="caution">
    <text evidence="1">The sequence shown here is derived from an EMBL/GenBank/DDBJ whole genome shotgun (WGS) entry which is preliminary data.</text>
</comment>